<comment type="caution">
    <text evidence="1">The sequence shown here is derived from an EMBL/GenBank/DDBJ whole genome shotgun (WGS) entry which is preliminary data.</text>
</comment>
<feature type="non-terminal residue" evidence="1">
    <location>
        <position position="111"/>
    </location>
</feature>
<dbReference type="OrthoDB" id="10500633at2759"/>
<dbReference type="AlphaFoldDB" id="A0A8K1G2M0"/>
<sequence>QKNCPSKFKPSSPCAQWSLGDPGCALTCSSQDDLFFYSRDVNAVPHIEKHIMSFKPVSAMSLIKNEKCTTLCNEDTNLSTEAEAHTEYGTEHFVLPKGPNTCSPQLLGAEG</sequence>
<keyword evidence="2" id="KW-1185">Reference proteome</keyword>
<protein>
    <submittedName>
        <fullName evidence="1">Uncharacterized protein</fullName>
    </submittedName>
</protein>
<dbReference type="EMBL" id="SWJQ01000842">
    <property type="protein sequence ID" value="TRZ10541.1"/>
    <property type="molecule type" value="Genomic_DNA"/>
</dbReference>
<organism evidence="1 2">
    <name type="scientific">Zosterops borbonicus</name>
    <dbReference type="NCBI Taxonomy" id="364589"/>
    <lineage>
        <taxon>Eukaryota</taxon>
        <taxon>Metazoa</taxon>
        <taxon>Chordata</taxon>
        <taxon>Craniata</taxon>
        <taxon>Vertebrata</taxon>
        <taxon>Euteleostomi</taxon>
        <taxon>Archelosauria</taxon>
        <taxon>Archosauria</taxon>
        <taxon>Dinosauria</taxon>
        <taxon>Saurischia</taxon>
        <taxon>Theropoda</taxon>
        <taxon>Coelurosauria</taxon>
        <taxon>Aves</taxon>
        <taxon>Neognathae</taxon>
        <taxon>Neoaves</taxon>
        <taxon>Telluraves</taxon>
        <taxon>Australaves</taxon>
        <taxon>Passeriformes</taxon>
        <taxon>Sylvioidea</taxon>
        <taxon>Zosteropidae</taxon>
        <taxon>Zosterops</taxon>
    </lineage>
</organism>
<proteinExistence type="predicted"/>
<evidence type="ECO:0000313" key="1">
    <source>
        <dbReference type="EMBL" id="TRZ10541.1"/>
    </source>
</evidence>
<dbReference type="Proteomes" id="UP000796761">
    <property type="component" value="Unassembled WGS sequence"/>
</dbReference>
<gene>
    <name evidence="1" type="ORF">HGM15179_016568</name>
</gene>
<evidence type="ECO:0000313" key="2">
    <source>
        <dbReference type="Proteomes" id="UP000796761"/>
    </source>
</evidence>
<reference evidence="1" key="1">
    <citation type="submission" date="2019-04" db="EMBL/GenBank/DDBJ databases">
        <title>Genome assembly of Zosterops borbonicus 15179.</title>
        <authorList>
            <person name="Leroy T."/>
            <person name="Anselmetti Y."/>
            <person name="Tilak M.-K."/>
            <person name="Nabholz B."/>
        </authorList>
    </citation>
    <scope>NUCLEOTIDE SEQUENCE</scope>
    <source>
        <strain evidence="1">HGM_15179</strain>
        <tissue evidence="1">Muscle</tissue>
    </source>
</reference>
<accession>A0A8K1G2M0</accession>
<feature type="non-terminal residue" evidence="1">
    <location>
        <position position="1"/>
    </location>
</feature>
<name>A0A8K1G2M0_9PASS</name>